<name>A0ABW0V3A8_9ACTN</name>
<dbReference type="PANTHER" id="PTHR42305:SF1">
    <property type="entry name" value="MEMBRANE PROTEIN RV1733C-RELATED"/>
    <property type="match status" value="1"/>
</dbReference>
<evidence type="ECO:0000313" key="2">
    <source>
        <dbReference type="EMBL" id="MFC5639863.1"/>
    </source>
</evidence>
<feature type="region of interest" description="Disordered" evidence="1">
    <location>
        <begin position="46"/>
        <end position="99"/>
    </location>
</feature>
<dbReference type="PANTHER" id="PTHR42305">
    <property type="entry name" value="MEMBRANE PROTEIN RV1733C-RELATED"/>
    <property type="match status" value="1"/>
</dbReference>
<dbReference type="Proteomes" id="UP001596066">
    <property type="component" value="Unassembled WGS sequence"/>
</dbReference>
<dbReference type="RefSeq" id="WP_346140951.1">
    <property type="nucleotide sequence ID" value="NZ_BAAAUA010000002.1"/>
</dbReference>
<sequence length="168" mass="17306">MAALLGAGYARAELGSAERHAAEAPRDLHRADTVLRTATRYAAGTADAAAGRDRAGATWTSPAGQPATGTIGRPRPARAGSTTGIPVGDSGQPADAPPSTADLVSDAVCFSLLVFGGLSVLTACGLGHRLTVLDHRAEAAWQRAWAELEPVWTGRTSRRPGNGDARRD</sequence>
<reference evidence="3" key="1">
    <citation type="journal article" date="2019" name="Int. J. Syst. Evol. Microbiol.">
        <title>The Global Catalogue of Microorganisms (GCM) 10K type strain sequencing project: providing services to taxonomists for standard genome sequencing and annotation.</title>
        <authorList>
            <consortium name="The Broad Institute Genomics Platform"/>
            <consortium name="The Broad Institute Genome Sequencing Center for Infectious Disease"/>
            <person name="Wu L."/>
            <person name="Ma J."/>
        </authorList>
    </citation>
    <scope>NUCLEOTIDE SEQUENCE [LARGE SCALE GENOMIC DNA]</scope>
    <source>
        <strain evidence="3">CGMCC 4.1622</strain>
    </source>
</reference>
<organism evidence="2 3">
    <name type="scientific">Kitasatospora cinereorecta</name>
    <dbReference type="NCBI Taxonomy" id="285560"/>
    <lineage>
        <taxon>Bacteria</taxon>
        <taxon>Bacillati</taxon>
        <taxon>Actinomycetota</taxon>
        <taxon>Actinomycetes</taxon>
        <taxon>Kitasatosporales</taxon>
        <taxon>Streptomycetaceae</taxon>
        <taxon>Kitasatospora</taxon>
    </lineage>
</organism>
<comment type="caution">
    <text evidence="2">The sequence shown here is derived from an EMBL/GenBank/DDBJ whole genome shotgun (WGS) entry which is preliminary data.</text>
</comment>
<proteinExistence type="predicted"/>
<dbReference type="InterPro" id="IPR039708">
    <property type="entry name" value="MT1774/Rv1733c-like"/>
</dbReference>
<protein>
    <submittedName>
        <fullName evidence="2">Uncharacterized protein</fullName>
    </submittedName>
</protein>
<dbReference type="EMBL" id="JBHSOC010000001">
    <property type="protein sequence ID" value="MFC5639863.1"/>
    <property type="molecule type" value="Genomic_DNA"/>
</dbReference>
<accession>A0ABW0V3A8</accession>
<evidence type="ECO:0000313" key="3">
    <source>
        <dbReference type="Proteomes" id="UP001596066"/>
    </source>
</evidence>
<gene>
    <name evidence="2" type="ORF">ACFPZF_00620</name>
</gene>
<evidence type="ECO:0000256" key="1">
    <source>
        <dbReference type="SAM" id="MobiDB-lite"/>
    </source>
</evidence>
<keyword evidence="3" id="KW-1185">Reference proteome</keyword>